<gene>
    <name evidence="1" type="ORF">C1I92_27760</name>
</gene>
<evidence type="ECO:0000313" key="1">
    <source>
        <dbReference type="EMBL" id="PZF80082.1"/>
    </source>
</evidence>
<proteinExistence type="predicted"/>
<protein>
    <submittedName>
        <fullName evidence="1">Uncharacterized protein</fullName>
    </submittedName>
</protein>
<comment type="caution">
    <text evidence="1">The sequence shown here is derived from an EMBL/GenBank/DDBJ whole genome shotgun (WGS) entry which is preliminary data.</text>
</comment>
<evidence type="ECO:0000313" key="2">
    <source>
        <dbReference type="Proteomes" id="UP000248764"/>
    </source>
</evidence>
<sequence>MEAQSVLQALDLLDRWRQFGDPVVVGSVALDLVVRADIDLEIYSAAPAAGEGFVVASALAGLPKVREIRYRDSRDKREDGLYWKVYYELAPARTWTVDMWFFAERRRRTGAASMIPSIRAALDDEKRDTILAIKEQAIEAGSRAHGHWLYRAVLDDGIRSYPDYLAWIGKQDVWERTTWVSASG</sequence>
<accession>A0A2W2B258</accession>
<organism evidence="1 2">
    <name type="scientific">Jiangella anatolica</name>
    <dbReference type="NCBI Taxonomy" id="2670374"/>
    <lineage>
        <taxon>Bacteria</taxon>
        <taxon>Bacillati</taxon>
        <taxon>Actinomycetota</taxon>
        <taxon>Actinomycetes</taxon>
        <taxon>Jiangellales</taxon>
        <taxon>Jiangellaceae</taxon>
        <taxon>Jiangella</taxon>
    </lineage>
</organism>
<reference evidence="1 2" key="1">
    <citation type="submission" date="2018-01" db="EMBL/GenBank/DDBJ databases">
        <title>Draft genome sequence of Jiangella sp. GTF31.</title>
        <authorList>
            <person name="Sahin N."/>
            <person name="Ay H."/>
            <person name="Saygin H."/>
        </authorList>
    </citation>
    <scope>NUCLEOTIDE SEQUENCE [LARGE SCALE GENOMIC DNA]</scope>
    <source>
        <strain evidence="1 2">GTF31</strain>
    </source>
</reference>
<dbReference type="AlphaFoldDB" id="A0A2W2B258"/>
<dbReference type="EMBL" id="POTW01000101">
    <property type="protein sequence ID" value="PZF80082.1"/>
    <property type="molecule type" value="Genomic_DNA"/>
</dbReference>
<keyword evidence="2" id="KW-1185">Reference proteome</keyword>
<name>A0A2W2B258_9ACTN</name>
<dbReference type="Proteomes" id="UP000248764">
    <property type="component" value="Unassembled WGS sequence"/>
</dbReference>